<evidence type="ECO:0000256" key="6">
    <source>
        <dbReference type="PROSITE-ProRule" id="PRU10133"/>
    </source>
</evidence>
<dbReference type="InterPro" id="IPR016135">
    <property type="entry name" value="UBQ-conjugating_enzyme/RWD"/>
</dbReference>
<evidence type="ECO:0000259" key="8">
    <source>
        <dbReference type="PROSITE" id="PS50030"/>
    </source>
</evidence>
<evidence type="ECO:0000313" key="11">
    <source>
        <dbReference type="Proteomes" id="UP001165085"/>
    </source>
</evidence>
<dbReference type="PANTHER" id="PTHR24068">
    <property type="entry name" value="UBIQUITIN-CONJUGATING ENZYME E2"/>
    <property type="match status" value="1"/>
</dbReference>
<dbReference type="Proteomes" id="UP001165085">
    <property type="component" value="Unassembled WGS sequence"/>
</dbReference>
<dbReference type="SMART" id="SM00165">
    <property type="entry name" value="UBA"/>
    <property type="match status" value="1"/>
</dbReference>
<dbReference type="PROSITE" id="PS50030">
    <property type="entry name" value="UBA"/>
    <property type="match status" value="1"/>
</dbReference>
<dbReference type="EC" id="2.3.2.23" evidence="1"/>
<feature type="domain" description="UBA" evidence="8">
    <location>
        <begin position="151"/>
        <end position="191"/>
    </location>
</feature>
<dbReference type="PROSITE" id="PS50127">
    <property type="entry name" value="UBC_2"/>
    <property type="match status" value="1"/>
</dbReference>
<dbReference type="InterPro" id="IPR009060">
    <property type="entry name" value="UBA-like_sf"/>
</dbReference>
<evidence type="ECO:0000259" key="9">
    <source>
        <dbReference type="PROSITE" id="PS50127"/>
    </source>
</evidence>
<dbReference type="GO" id="GO:0061631">
    <property type="term" value="F:ubiquitin conjugating enzyme activity"/>
    <property type="evidence" value="ECO:0007669"/>
    <property type="project" value="UniProtKB-EC"/>
</dbReference>
<keyword evidence="4 7" id="KW-0833">Ubl conjugation pathway</keyword>
<dbReference type="PROSITE" id="PS00183">
    <property type="entry name" value="UBC_1"/>
    <property type="match status" value="1"/>
</dbReference>
<evidence type="ECO:0000256" key="2">
    <source>
        <dbReference type="ARBA" id="ARBA00022679"/>
    </source>
</evidence>
<protein>
    <recommendedName>
        <fullName evidence="1">E2 ubiquitin-conjugating enzyme</fullName>
        <ecNumber evidence="1">2.3.2.23</ecNumber>
    </recommendedName>
</protein>
<organism evidence="10 11">
    <name type="scientific">Triparma strigata</name>
    <dbReference type="NCBI Taxonomy" id="1606541"/>
    <lineage>
        <taxon>Eukaryota</taxon>
        <taxon>Sar</taxon>
        <taxon>Stramenopiles</taxon>
        <taxon>Ochrophyta</taxon>
        <taxon>Bolidophyceae</taxon>
        <taxon>Parmales</taxon>
        <taxon>Triparmaceae</taxon>
        <taxon>Triparma</taxon>
    </lineage>
</organism>
<evidence type="ECO:0000256" key="1">
    <source>
        <dbReference type="ARBA" id="ARBA00012486"/>
    </source>
</evidence>
<dbReference type="Pfam" id="PF00179">
    <property type="entry name" value="UQ_con"/>
    <property type="match status" value="1"/>
</dbReference>
<comment type="similarity">
    <text evidence="7">Belongs to the ubiquitin-conjugating enzyme family.</text>
</comment>
<dbReference type="Gene3D" id="3.10.110.10">
    <property type="entry name" value="Ubiquitin Conjugating Enzyme"/>
    <property type="match status" value="1"/>
</dbReference>
<dbReference type="SMART" id="SM00212">
    <property type="entry name" value="UBCc"/>
    <property type="match status" value="1"/>
</dbReference>
<dbReference type="InterPro" id="IPR015940">
    <property type="entry name" value="UBA"/>
</dbReference>
<dbReference type="GO" id="GO:0005524">
    <property type="term" value="F:ATP binding"/>
    <property type="evidence" value="ECO:0007669"/>
    <property type="project" value="UniProtKB-UniRule"/>
</dbReference>
<proteinExistence type="inferred from homology"/>
<comment type="caution">
    <text evidence="10">The sequence shown here is derived from an EMBL/GenBank/DDBJ whole genome shotgun (WGS) entry which is preliminary data.</text>
</comment>
<evidence type="ECO:0000256" key="7">
    <source>
        <dbReference type="RuleBase" id="RU362109"/>
    </source>
</evidence>
<dbReference type="Gene3D" id="1.10.8.10">
    <property type="entry name" value="DNA helicase RuvA subunit, C-terminal domain"/>
    <property type="match status" value="1"/>
</dbReference>
<dbReference type="AlphaFoldDB" id="A0A9W7ABZ8"/>
<keyword evidence="3 7" id="KW-0547">Nucleotide-binding</keyword>
<reference evidence="11" key="1">
    <citation type="journal article" date="2023" name="Commun. Biol.">
        <title>Genome analysis of Parmales, the sister group of diatoms, reveals the evolutionary specialization of diatoms from phago-mixotrophs to photoautotrophs.</title>
        <authorList>
            <person name="Ban H."/>
            <person name="Sato S."/>
            <person name="Yoshikawa S."/>
            <person name="Yamada K."/>
            <person name="Nakamura Y."/>
            <person name="Ichinomiya M."/>
            <person name="Sato N."/>
            <person name="Blanc-Mathieu R."/>
            <person name="Endo H."/>
            <person name="Kuwata A."/>
            <person name="Ogata H."/>
        </authorList>
    </citation>
    <scope>NUCLEOTIDE SEQUENCE [LARGE SCALE GENOMIC DNA]</scope>
    <source>
        <strain evidence="11">NIES 3701</strain>
    </source>
</reference>
<dbReference type="Pfam" id="PF00627">
    <property type="entry name" value="UBA"/>
    <property type="match status" value="1"/>
</dbReference>
<name>A0A9W7ABZ8_9STRA</name>
<sequence length="191" mass="21334">MSSDPRIRKELKECGPDNGSGVFAVPVGDDIHDLRGEILGSEDTPFQGGIFNIEIKVPVQYPFEPPKMRFITKIWHPNISSQTGAICLDILKDQWSPALTIKTALLSLQALLCAAEPTDPQDAVVAEMYIKNRVEYDRKAKEWTDTYANPSVNSGKIQRVVEMGFEKEKAVKALEENEWDEEKAVNALLGM</sequence>
<dbReference type="SUPFAM" id="SSF54495">
    <property type="entry name" value="UBC-like"/>
    <property type="match status" value="1"/>
</dbReference>
<feature type="domain" description="UBC core" evidence="9">
    <location>
        <begin position="2"/>
        <end position="149"/>
    </location>
</feature>
<evidence type="ECO:0000313" key="10">
    <source>
        <dbReference type="EMBL" id="GMH69224.1"/>
    </source>
</evidence>
<dbReference type="InterPro" id="IPR000608">
    <property type="entry name" value="UBC"/>
</dbReference>
<keyword evidence="2" id="KW-0808">Transferase</keyword>
<dbReference type="SUPFAM" id="SSF46934">
    <property type="entry name" value="UBA-like"/>
    <property type="match status" value="1"/>
</dbReference>
<dbReference type="EMBL" id="BRXY01000131">
    <property type="protein sequence ID" value="GMH69224.1"/>
    <property type="molecule type" value="Genomic_DNA"/>
</dbReference>
<dbReference type="OrthoDB" id="7851174at2759"/>
<keyword evidence="11" id="KW-1185">Reference proteome</keyword>
<keyword evidence="5 7" id="KW-0067">ATP-binding</keyword>
<dbReference type="FunFam" id="3.10.110.10:FF:000037">
    <property type="entry name" value="ubiquitin-conjugating enzyme E2 27"/>
    <property type="match status" value="1"/>
</dbReference>
<feature type="active site" description="Glycyl thioester intermediate" evidence="6">
    <location>
        <position position="87"/>
    </location>
</feature>
<accession>A0A9W7ABZ8</accession>
<evidence type="ECO:0000256" key="3">
    <source>
        <dbReference type="ARBA" id="ARBA00022741"/>
    </source>
</evidence>
<dbReference type="InterPro" id="IPR023313">
    <property type="entry name" value="UBQ-conjugating_AS"/>
</dbReference>
<gene>
    <name evidence="10" type="ORF">TrST_g1101</name>
</gene>
<evidence type="ECO:0000256" key="5">
    <source>
        <dbReference type="ARBA" id="ARBA00022840"/>
    </source>
</evidence>
<dbReference type="CDD" id="cd23800">
    <property type="entry name" value="UBCc_UBE2K"/>
    <property type="match status" value="1"/>
</dbReference>
<evidence type="ECO:0000256" key="4">
    <source>
        <dbReference type="ARBA" id="ARBA00022786"/>
    </source>
</evidence>